<evidence type="ECO:0000313" key="1">
    <source>
        <dbReference type="EMBL" id="KAK0467737.1"/>
    </source>
</evidence>
<dbReference type="SUPFAM" id="SSF56399">
    <property type="entry name" value="ADP-ribosylation"/>
    <property type="match status" value="1"/>
</dbReference>
<evidence type="ECO:0000313" key="2">
    <source>
        <dbReference type="Proteomes" id="UP001175211"/>
    </source>
</evidence>
<accession>A0AA39NL99</accession>
<protein>
    <recommendedName>
        <fullName evidence="3">PARP catalytic domain-containing protein</fullName>
    </recommendedName>
</protein>
<dbReference type="RefSeq" id="XP_060338012.1">
    <property type="nucleotide sequence ID" value="XM_060466949.1"/>
</dbReference>
<name>A0AA39NL99_ARMTA</name>
<reference evidence="1" key="1">
    <citation type="submission" date="2023-06" db="EMBL/GenBank/DDBJ databases">
        <authorList>
            <consortium name="Lawrence Berkeley National Laboratory"/>
            <person name="Ahrendt S."/>
            <person name="Sahu N."/>
            <person name="Indic B."/>
            <person name="Wong-Bajracharya J."/>
            <person name="Merenyi Z."/>
            <person name="Ke H.-M."/>
            <person name="Monk M."/>
            <person name="Kocsube S."/>
            <person name="Drula E."/>
            <person name="Lipzen A."/>
            <person name="Balint B."/>
            <person name="Henrissat B."/>
            <person name="Andreopoulos B."/>
            <person name="Martin F.M."/>
            <person name="Harder C.B."/>
            <person name="Rigling D."/>
            <person name="Ford K.L."/>
            <person name="Foster G.D."/>
            <person name="Pangilinan J."/>
            <person name="Papanicolaou A."/>
            <person name="Barry K."/>
            <person name="LaButti K."/>
            <person name="Viragh M."/>
            <person name="Koriabine M."/>
            <person name="Yan M."/>
            <person name="Riley R."/>
            <person name="Champramary S."/>
            <person name="Plett K.L."/>
            <person name="Tsai I.J."/>
            <person name="Slot J."/>
            <person name="Sipos G."/>
            <person name="Plett J."/>
            <person name="Nagy L.G."/>
            <person name="Grigoriev I.V."/>
        </authorList>
    </citation>
    <scope>NUCLEOTIDE SEQUENCE</scope>
    <source>
        <strain evidence="1">CCBAS 213</strain>
    </source>
</reference>
<sequence length="241" mass="28041">MPKCKDYQFFPDRCTNLAAKKAPQLMRVPKGHVFYENVKKMFAKQWNDQRQNLPTVAKIYLITWTAYQRSSFEKYREEVARKRNIPDDKPKEVKCFRSEKRACSLGDKRSDTKLCWMSNCRLCPAIRTAFKSSLEYKRRMVMNNATIGVRFGGGLYMSPSSNKAIQYAVNLSEGSEYLTVLVTRTVLGKMQFLKDEQHHRLSPDKGYDSVKARAEGGPLEYVTYRKDAVRPAYLLMINERM</sequence>
<dbReference type="GeneID" id="85350497"/>
<gene>
    <name evidence="1" type="ORF">EV420DRAFT_1259323</name>
</gene>
<dbReference type="Gene3D" id="3.90.228.10">
    <property type="match status" value="1"/>
</dbReference>
<evidence type="ECO:0008006" key="3">
    <source>
        <dbReference type="Google" id="ProtNLM"/>
    </source>
</evidence>
<dbReference type="Proteomes" id="UP001175211">
    <property type="component" value="Unassembled WGS sequence"/>
</dbReference>
<keyword evidence="2" id="KW-1185">Reference proteome</keyword>
<organism evidence="1 2">
    <name type="scientific">Armillaria tabescens</name>
    <name type="common">Ringless honey mushroom</name>
    <name type="synonym">Agaricus tabescens</name>
    <dbReference type="NCBI Taxonomy" id="1929756"/>
    <lineage>
        <taxon>Eukaryota</taxon>
        <taxon>Fungi</taxon>
        <taxon>Dikarya</taxon>
        <taxon>Basidiomycota</taxon>
        <taxon>Agaricomycotina</taxon>
        <taxon>Agaricomycetes</taxon>
        <taxon>Agaricomycetidae</taxon>
        <taxon>Agaricales</taxon>
        <taxon>Marasmiineae</taxon>
        <taxon>Physalacriaceae</taxon>
        <taxon>Desarmillaria</taxon>
    </lineage>
</organism>
<proteinExistence type="predicted"/>
<dbReference type="AlphaFoldDB" id="A0AA39NL99"/>
<comment type="caution">
    <text evidence="1">The sequence shown here is derived from an EMBL/GenBank/DDBJ whole genome shotgun (WGS) entry which is preliminary data.</text>
</comment>
<dbReference type="EMBL" id="JAUEPS010000002">
    <property type="protein sequence ID" value="KAK0467737.1"/>
    <property type="molecule type" value="Genomic_DNA"/>
</dbReference>